<accession>A0ABV9T2B8</accession>
<protein>
    <submittedName>
        <fullName evidence="1">Uncharacterized protein</fullName>
    </submittedName>
</protein>
<organism evidence="1 2">
    <name type="scientific">Negadavirga shengliensis</name>
    <dbReference type="NCBI Taxonomy" id="1389218"/>
    <lineage>
        <taxon>Bacteria</taxon>
        <taxon>Pseudomonadati</taxon>
        <taxon>Bacteroidota</taxon>
        <taxon>Cytophagia</taxon>
        <taxon>Cytophagales</taxon>
        <taxon>Cyclobacteriaceae</taxon>
        <taxon>Negadavirga</taxon>
    </lineage>
</organism>
<dbReference type="PANTHER" id="PTHR35810">
    <property type="entry name" value="CYTOPLASMIC PROTEIN-RELATED"/>
    <property type="match status" value="1"/>
</dbReference>
<proteinExistence type="predicted"/>
<dbReference type="RefSeq" id="WP_377065185.1">
    <property type="nucleotide sequence ID" value="NZ_JBHSJJ010000006.1"/>
</dbReference>
<evidence type="ECO:0000313" key="2">
    <source>
        <dbReference type="Proteomes" id="UP001595818"/>
    </source>
</evidence>
<dbReference type="PANTHER" id="PTHR35810:SF1">
    <property type="entry name" value="CYTOPLASMIC PROTEIN"/>
    <property type="match status" value="1"/>
</dbReference>
<evidence type="ECO:0000313" key="1">
    <source>
        <dbReference type="EMBL" id="MFC4872627.1"/>
    </source>
</evidence>
<gene>
    <name evidence="1" type="ORF">ACFPFU_13100</name>
</gene>
<reference evidence="2" key="1">
    <citation type="journal article" date="2019" name="Int. J. Syst. Evol. Microbiol.">
        <title>The Global Catalogue of Microorganisms (GCM) 10K type strain sequencing project: providing services to taxonomists for standard genome sequencing and annotation.</title>
        <authorList>
            <consortium name="The Broad Institute Genomics Platform"/>
            <consortium name="The Broad Institute Genome Sequencing Center for Infectious Disease"/>
            <person name="Wu L."/>
            <person name="Ma J."/>
        </authorList>
    </citation>
    <scope>NUCLEOTIDE SEQUENCE [LARGE SCALE GENOMIC DNA]</scope>
    <source>
        <strain evidence="2">CGMCC 4.7466</strain>
    </source>
</reference>
<keyword evidence="2" id="KW-1185">Reference proteome</keyword>
<sequence>METGEFISEIVDFKPGSNDFETILGGEHDTVWVTEQQVVEPFGKARRTIGEHIRNIWKEGGLAKELTWRNFRQVPTEDERKVCLN</sequence>
<dbReference type="EMBL" id="JBHSJJ010000006">
    <property type="protein sequence ID" value="MFC4872627.1"/>
    <property type="molecule type" value="Genomic_DNA"/>
</dbReference>
<comment type="caution">
    <text evidence="1">The sequence shown here is derived from an EMBL/GenBank/DDBJ whole genome shotgun (WGS) entry which is preliminary data.</text>
</comment>
<name>A0ABV9T2B8_9BACT</name>
<dbReference type="Proteomes" id="UP001595818">
    <property type="component" value="Unassembled WGS sequence"/>
</dbReference>